<dbReference type="InterPro" id="IPR015421">
    <property type="entry name" value="PyrdxlP-dep_Trfase_major"/>
</dbReference>
<evidence type="ECO:0000256" key="7">
    <source>
        <dbReference type="ARBA" id="ARBA00031658"/>
    </source>
</evidence>
<evidence type="ECO:0000256" key="3">
    <source>
        <dbReference type="ARBA" id="ARBA00022898"/>
    </source>
</evidence>
<dbReference type="InterPro" id="IPR036388">
    <property type="entry name" value="WH-like_DNA-bd_sf"/>
</dbReference>
<evidence type="ECO:0000256" key="8">
    <source>
        <dbReference type="SAM" id="MobiDB-lite"/>
    </source>
</evidence>
<name>A0A5N7ML98_9HYPH</name>
<keyword evidence="10" id="KW-0808">Transferase</keyword>
<dbReference type="InterPro" id="IPR051446">
    <property type="entry name" value="HTH_trans_reg/aminotransferase"/>
</dbReference>
<dbReference type="InterPro" id="IPR004839">
    <property type="entry name" value="Aminotransferase_I/II_large"/>
</dbReference>
<dbReference type="GO" id="GO:0030170">
    <property type="term" value="F:pyridoxal phosphate binding"/>
    <property type="evidence" value="ECO:0007669"/>
    <property type="project" value="InterPro"/>
</dbReference>
<dbReference type="GO" id="GO:0008483">
    <property type="term" value="F:transaminase activity"/>
    <property type="evidence" value="ECO:0007669"/>
    <property type="project" value="UniProtKB-KW"/>
</dbReference>
<evidence type="ECO:0000256" key="1">
    <source>
        <dbReference type="ARBA" id="ARBA00005384"/>
    </source>
</evidence>
<dbReference type="EMBL" id="VOSK01000078">
    <property type="protein sequence ID" value="MPR27219.1"/>
    <property type="molecule type" value="Genomic_DNA"/>
</dbReference>
<keyword evidence="10" id="KW-0032">Aminotransferase</keyword>
<evidence type="ECO:0000256" key="4">
    <source>
        <dbReference type="ARBA" id="ARBA00023015"/>
    </source>
</evidence>
<feature type="region of interest" description="Disordered" evidence="8">
    <location>
        <begin position="1"/>
        <end position="26"/>
    </location>
</feature>
<keyword evidence="11" id="KW-1185">Reference proteome</keyword>
<evidence type="ECO:0000256" key="2">
    <source>
        <dbReference type="ARBA" id="ARBA00016004"/>
    </source>
</evidence>
<evidence type="ECO:0000259" key="9">
    <source>
        <dbReference type="PROSITE" id="PS50949"/>
    </source>
</evidence>
<feature type="region of interest" description="Disordered" evidence="8">
    <location>
        <begin position="117"/>
        <end position="142"/>
    </location>
</feature>
<protein>
    <recommendedName>
        <fullName evidence="2">8-amino-7-oxononanoate synthase</fullName>
    </recommendedName>
    <alternativeName>
        <fullName evidence="7">Alpha-oxoamine synthase</fullName>
    </alternativeName>
</protein>
<dbReference type="OrthoDB" id="9808770at2"/>
<keyword evidence="3" id="KW-0663">Pyridoxal phosphate</keyword>
<dbReference type="PROSITE" id="PS50949">
    <property type="entry name" value="HTH_GNTR"/>
    <property type="match status" value="1"/>
</dbReference>
<evidence type="ECO:0000256" key="6">
    <source>
        <dbReference type="ARBA" id="ARBA00023163"/>
    </source>
</evidence>
<dbReference type="RefSeq" id="WP_152713359.1">
    <property type="nucleotide sequence ID" value="NZ_VOSJ01000107.1"/>
</dbReference>
<evidence type="ECO:0000256" key="5">
    <source>
        <dbReference type="ARBA" id="ARBA00023125"/>
    </source>
</evidence>
<evidence type="ECO:0000313" key="10">
    <source>
        <dbReference type="EMBL" id="MPR27219.1"/>
    </source>
</evidence>
<dbReference type="PANTHER" id="PTHR46577">
    <property type="entry name" value="HTH-TYPE TRANSCRIPTIONAL REGULATORY PROTEIN GABR"/>
    <property type="match status" value="1"/>
</dbReference>
<dbReference type="InterPro" id="IPR036390">
    <property type="entry name" value="WH_DNA-bd_sf"/>
</dbReference>
<sequence>MRPEHKKASSYGVAMPSRMRAAERTHARSQVSLGWRSLVLGLGAGLDRSGAPLHVQLYENLRADIQSGAIQRGSRMPSSRTLAKSAGLSRNTVLLAFQELLVEGYLETVRGSGTYVAQTQPAPQSPAQAPSGRRPSKRESMVKDIHETGPDRYREIPGFIRTLSYPKPFRADYPAIDEFPLKLWMRLTRRAIDVLAGDPARMLGECDAAGYPQLREAIAAFVSTAKGLRCTSRNIVIFAGPQQARDIILRVLTSPGETVWLSDPSPPRVRMSLSAASVEAKPVAIDSEGFDAHLAEACHPECRTAYVFPDKQLPLGTTMSLARRRQLLAVLEAKNGWIIEDDSAEDFIQQTNILPALQTLDTSDSVIYLGSLNKILFPSLRFGYAVVPDRLVEAVVGARAIAGGFAPLIEQVVITDFITEGHLAQHIRRMRKVYDQRRQQMLYAAARHIGEFVELDPASQGTQMIGWLKIPVDEAALEQDAAAIGLQLGFLSRFSALGTLRQGLLLGYGAFDSSEIELGMEKLGRLLKEHAH</sequence>
<organism evidence="10 11">
    <name type="scientific">Microvirga tunisiensis</name>
    <dbReference type="NCBI Taxonomy" id="2108360"/>
    <lineage>
        <taxon>Bacteria</taxon>
        <taxon>Pseudomonadati</taxon>
        <taxon>Pseudomonadota</taxon>
        <taxon>Alphaproteobacteria</taxon>
        <taxon>Hyphomicrobiales</taxon>
        <taxon>Methylobacteriaceae</taxon>
        <taxon>Microvirga</taxon>
    </lineage>
</organism>
<dbReference type="GO" id="GO:0003700">
    <property type="term" value="F:DNA-binding transcription factor activity"/>
    <property type="evidence" value="ECO:0007669"/>
    <property type="project" value="InterPro"/>
</dbReference>
<proteinExistence type="inferred from homology"/>
<keyword evidence="5" id="KW-0238">DNA-binding</keyword>
<dbReference type="CDD" id="cd07377">
    <property type="entry name" value="WHTH_GntR"/>
    <property type="match status" value="1"/>
</dbReference>
<dbReference type="AlphaFoldDB" id="A0A5N7ML98"/>
<gene>
    <name evidence="10" type="ORF">FS320_18905</name>
</gene>
<dbReference type="PANTHER" id="PTHR46577:SF1">
    <property type="entry name" value="HTH-TYPE TRANSCRIPTIONAL REGULATORY PROTEIN GABR"/>
    <property type="match status" value="1"/>
</dbReference>
<dbReference type="Gene3D" id="3.40.640.10">
    <property type="entry name" value="Type I PLP-dependent aspartate aminotransferase-like (Major domain)"/>
    <property type="match status" value="1"/>
</dbReference>
<keyword evidence="4" id="KW-0805">Transcription regulation</keyword>
<dbReference type="SUPFAM" id="SSF53383">
    <property type="entry name" value="PLP-dependent transferases"/>
    <property type="match status" value="1"/>
</dbReference>
<dbReference type="InterPro" id="IPR000524">
    <property type="entry name" value="Tscrpt_reg_HTH_GntR"/>
</dbReference>
<dbReference type="Proteomes" id="UP000403266">
    <property type="component" value="Unassembled WGS sequence"/>
</dbReference>
<dbReference type="SMART" id="SM00345">
    <property type="entry name" value="HTH_GNTR"/>
    <property type="match status" value="1"/>
</dbReference>
<dbReference type="GO" id="GO:0003677">
    <property type="term" value="F:DNA binding"/>
    <property type="evidence" value="ECO:0007669"/>
    <property type="project" value="UniProtKB-KW"/>
</dbReference>
<dbReference type="Pfam" id="PF00392">
    <property type="entry name" value="GntR"/>
    <property type="match status" value="1"/>
</dbReference>
<evidence type="ECO:0000313" key="11">
    <source>
        <dbReference type="Proteomes" id="UP000403266"/>
    </source>
</evidence>
<dbReference type="SUPFAM" id="SSF46785">
    <property type="entry name" value="Winged helix' DNA-binding domain"/>
    <property type="match status" value="1"/>
</dbReference>
<dbReference type="Gene3D" id="1.10.10.10">
    <property type="entry name" value="Winged helix-like DNA-binding domain superfamily/Winged helix DNA-binding domain"/>
    <property type="match status" value="1"/>
</dbReference>
<comment type="caution">
    <text evidence="10">The sequence shown here is derived from an EMBL/GenBank/DDBJ whole genome shotgun (WGS) entry which is preliminary data.</text>
</comment>
<keyword evidence="6" id="KW-0804">Transcription</keyword>
<reference evidence="10 11" key="1">
    <citation type="journal article" date="2019" name="Syst. Appl. Microbiol.">
        <title>Microvirga tunisiensis sp. nov., a root nodule symbiotic bacterium isolated from Lupinus micranthus and L. luteus grown in Northern Tunisia.</title>
        <authorList>
            <person name="Msaddak A."/>
            <person name="Rejili M."/>
            <person name="Duran D."/>
            <person name="Mars M."/>
            <person name="Palacios J.M."/>
            <person name="Ruiz-Argueso T."/>
            <person name="Rey L."/>
            <person name="Imperial J."/>
        </authorList>
    </citation>
    <scope>NUCLEOTIDE SEQUENCE [LARGE SCALE GENOMIC DNA]</scope>
    <source>
        <strain evidence="10 11">Lmie10</strain>
    </source>
</reference>
<dbReference type="CDD" id="cd00609">
    <property type="entry name" value="AAT_like"/>
    <property type="match status" value="1"/>
</dbReference>
<dbReference type="Pfam" id="PF00155">
    <property type="entry name" value="Aminotran_1_2"/>
    <property type="match status" value="1"/>
</dbReference>
<accession>A0A5N7ML98</accession>
<feature type="compositionally biased region" description="Low complexity" evidence="8">
    <location>
        <begin position="117"/>
        <end position="131"/>
    </location>
</feature>
<feature type="domain" description="HTH gntR-type" evidence="9">
    <location>
        <begin position="51"/>
        <end position="119"/>
    </location>
</feature>
<dbReference type="InterPro" id="IPR015424">
    <property type="entry name" value="PyrdxlP-dep_Trfase"/>
</dbReference>
<comment type="similarity">
    <text evidence="1">In the C-terminal section; belongs to the class-I pyridoxal-phosphate-dependent aminotransferase family.</text>
</comment>